<gene>
    <name evidence="8" type="ORF">Pla8534_48430</name>
</gene>
<keyword evidence="2 3" id="KW-0186">Copper</keyword>
<comment type="similarity">
    <text evidence="1">Belongs to the SCO1/2 family.</text>
</comment>
<feature type="chain" id="PRO_5021816732" description="Thioredoxin domain-containing protein" evidence="6">
    <location>
        <begin position="21"/>
        <end position="297"/>
    </location>
</feature>
<feature type="compositionally biased region" description="Pro residues" evidence="5">
    <location>
        <begin position="286"/>
        <end position="297"/>
    </location>
</feature>
<feature type="binding site" evidence="3">
    <location>
        <position position="89"/>
    </location>
    <ligand>
        <name>Cu cation</name>
        <dbReference type="ChEBI" id="CHEBI:23378"/>
    </ligand>
</feature>
<dbReference type="InterPro" id="IPR003782">
    <property type="entry name" value="SCO1/SenC"/>
</dbReference>
<sequence length="297" mass="32779" precursor="true">MTKILAISAACLFLAAGVLALTTFGVMLGRTDAPMASQIHGAVMHYEVPASANVDHLTEYELLDQSGAKFLSKSLDGHVQVVSFFFSRCPSICYVQNQAVAKLAKEYGPQGVSFLSLTCDPEYDSPMVLQRYADHLSANPAHWSFLTGDLIYIRRIGADIYRLPVESQKHSERLMLIDKWGNIRGALDFKTEMPQIKALLTQMLAETEEPDVEPLIKARPPLRAKTGLPEGEDDEPAPAPGALHPEEPTEEEPTEEEPTEEEPTEEEPTEEEPTEEEPTEEDPAQDEPPAPVRSPEA</sequence>
<evidence type="ECO:0000256" key="6">
    <source>
        <dbReference type="SAM" id="SignalP"/>
    </source>
</evidence>
<evidence type="ECO:0000259" key="7">
    <source>
        <dbReference type="PROSITE" id="PS51352"/>
    </source>
</evidence>
<dbReference type="CDD" id="cd02968">
    <property type="entry name" value="SCO"/>
    <property type="match status" value="1"/>
</dbReference>
<name>A0A518DYU5_9BACT</name>
<evidence type="ECO:0000256" key="2">
    <source>
        <dbReference type="ARBA" id="ARBA00023008"/>
    </source>
</evidence>
<evidence type="ECO:0000256" key="3">
    <source>
        <dbReference type="PIRSR" id="PIRSR603782-1"/>
    </source>
</evidence>
<dbReference type="OrthoDB" id="9811998at2"/>
<dbReference type="SUPFAM" id="SSF52833">
    <property type="entry name" value="Thioredoxin-like"/>
    <property type="match status" value="1"/>
</dbReference>
<dbReference type="GO" id="GO:0046872">
    <property type="term" value="F:metal ion binding"/>
    <property type="evidence" value="ECO:0007669"/>
    <property type="project" value="UniProtKB-KW"/>
</dbReference>
<evidence type="ECO:0000256" key="4">
    <source>
        <dbReference type="PIRSR" id="PIRSR603782-2"/>
    </source>
</evidence>
<feature type="disulfide bond" description="Redox-active" evidence="4">
    <location>
        <begin position="89"/>
        <end position="93"/>
    </location>
</feature>
<evidence type="ECO:0000256" key="5">
    <source>
        <dbReference type="SAM" id="MobiDB-lite"/>
    </source>
</evidence>
<dbReference type="PROSITE" id="PS51352">
    <property type="entry name" value="THIOREDOXIN_2"/>
    <property type="match status" value="1"/>
</dbReference>
<dbReference type="EMBL" id="CP036433">
    <property type="protein sequence ID" value="QDU97018.1"/>
    <property type="molecule type" value="Genomic_DNA"/>
</dbReference>
<proteinExistence type="inferred from homology"/>
<dbReference type="AlphaFoldDB" id="A0A518DYU5"/>
<dbReference type="InterPro" id="IPR036249">
    <property type="entry name" value="Thioredoxin-like_sf"/>
</dbReference>
<feature type="binding site" evidence="3">
    <location>
        <position position="93"/>
    </location>
    <ligand>
        <name>Cu cation</name>
        <dbReference type="ChEBI" id="CHEBI:23378"/>
    </ligand>
</feature>
<dbReference type="Pfam" id="PF02630">
    <property type="entry name" value="SCO1-SenC"/>
    <property type="match status" value="1"/>
</dbReference>
<dbReference type="PANTHER" id="PTHR12151:SF25">
    <property type="entry name" value="LINALOOL DEHYDRATASE_ISOMERASE DOMAIN-CONTAINING PROTEIN"/>
    <property type="match status" value="1"/>
</dbReference>
<organism evidence="8 9">
    <name type="scientific">Lignipirellula cremea</name>
    <dbReference type="NCBI Taxonomy" id="2528010"/>
    <lineage>
        <taxon>Bacteria</taxon>
        <taxon>Pseudomonadati</taxon>
        <taxon>Planctomycetota</taxon>
        <taxon>Planctomycetia</taxon>
        <taxon>Pirellulales</taxon>
        <taxon>Pirellulaceae</taxon>
        <taxon>Lignipirellula</taxon>
    </lineage>
</organism>
<dbReference type="KEGG" id="lcre:Pla8534_48430"/>
<feature type="region of interest" description="Disordered" evidence="5">
    <location>
        <begin position="211"/>
        <end position="297"/>
    </location>
</feature>
<reference evidence="8 9" key="1">
    <citation type="submission" date="2019-02" db="EMBL/GenBank/DDBJ databases">
        <title>Deep-cultivation of Planctomycetes and their phenomic and genomic characterization uncovers novel biology.</title>
        <authorList>
            <person name="Wiegand S."/>
            <person name="Jogler M."/>
            <person name="Boedeker C."/>
            <person name="Pinto D."/>
            <person name="Vollmers J."/>
            <person name="Rivas-Marin E."/>
            <person name="Kohn T."/>
            <person name="Peeters S.H."/>
            <person name="Heuer A."/>
            <person name="Rast P."/>
            <person name="Oberbeckmann S."/>
            <person name="Bunk B."/>
            <person name="Jeske O."/>
            <person name="Meyerdierks A."/>
            <person name="Storesund J.E."/>
            <person name="Kallscheuer N."/>
            <person name="Luecker S."/>
            <person name="Lage O.M."/>
            <person name="Pohl T."/>
            <person name="Merkel B.J."/>
            <person name="Hornburger P."/>
            <person name="Mueller R.-W."/>
            <person name="Bruemmer F."/>
            <person name="Labrenz M."/>
            <person name="Spormann A.M."/>
            <person name="Op den Camp H."/>
            <person name="Overmann J."/>
            <person name="Amann R."/>
            <person name="Jetten M.S.M."/>
            <person name="Mascher T."/>
            <person name="Medema M.H."/>
            <person name="Devos D.P."/>
            <person name="Kaster A.-K."/>
            <person name="Ovreas L."/>
            <person name="Rohde M."/>
            <person name="Galperin M.Y."/>
            <person name="Jogler C."/>
        </authorList>
    </citation>
    <scope>NUCLEOTIDE SEQUENCE [LARGE SCALE GENOMIC DNA]</scope>
    <source>
        <strain evidence="8 9">Pla85_3_4</strain>
    </source>
</reference>
<dbReference type="Gene3D" id="3.40.30.10">
    <property type="entry name" value="Glutaredoxin"/>
    <property type="match status" value="1"/>
</dbReference>
<evidence type="ECO:0000256" key="1">
    <source>
        <dbReference type="ARBA" id="ARBA00010996"/>
    </source>
</evidence>
<dbReference type="RefSeq" id="WP_145055799.1">
    <property type="nucleotide sequence ID" value="NZ_CP036433.1"/>
</dbReference>
<evidence type="ECO:0000313" key="8">
    <source>
        <dbReference type="EMBL" id="QDU97018.1"/>
    </source>
</evidence>
<evidence type="ECO:0000313" key="9">
    <source>
        <dbReference type="Proteomes" id="UP000317648"/>
    </source>
</evidence>
<keyword evidence="9" id="KW-1185">Reference proteome</keyword>
<protein>
    <recommendedName>
        <fullName evidence="7">Thioredoxin domain-containing protein</fullName>
    </recommendedName>
</protein>
<feature type="signal peptide" evidence="6">
    <location>
        <begin position="1"/>
        <end position="20"/>
    </location>
</feature>
<keyword evidence="6" id="KW-0732">Signal</keyword>
<keyword evidence="3" id="KW-0479">Metal-binding</keyword>
<dbReference type="PANTHER" id="PTHR12151">
    <property type="entry name" value="ELECTRON TRANSPORT PROTIN SCO1/SENC FAMILY MEMBER"/>
    <property type="match status" value="1"/>
</dbReference>
<dbReference type="InterPro" id="IPR013766">
    <property type="entry name" value="Thioredoxin_domain"/>
</dbReference>
<feature type="compositionally biased region" description="Acidic residues" evidence="5">
    <location>
        <begin position="248"/>
        <end position="285"/>
    </location>
</feature>
<accession>A0A518DYU5</accession>
<dbReference type="Proteomes" id="UP000317648">
    <property type="component" value="Chromosome"/>
</dbReference>
<keyword evidence="4" id="KW-1015">Disulfide bond</keyword>
<feature type="domain" description="Thioredoxin" evidence="7">
    <location>
        <begin position="37"/>
        <end position="205"/>
    </location>
</feature>